<feature type="chain" id="PRO_5046150700" evidence="1">
    <location>
        <begin position="21"/>
        <end position="138"/>
    </location>
</feature>
<feature type="signal peptide" evidence="1">
    <location>
        <begin position="1"/>
        <end position="20"/>
    </location>
</feature>
<keyword evidence="1" id="KW-0732">Signal</keyword>
<dbReference type="Proteomes" id="UP000759443">
    <property type="component" value="Unassembled WGS sequence"/>
</dbReference>
<keyword evidence="3" id="KW-1185">Reference proteome</keyword>
<reference evidence="2 3" key="1">
    <citation type="submission" date="2021-03" db="EMBL/GenBank/DDBJ databases">
        <title>Genomic Encyclopedia of Type Strains, Phase IV (KMG-IV): sequencing the most valuable type-strain genomes for metagenomic binning, comparative biology and taxonomic classification.</title>
        <authorList>
            <person name="Goeker M."/>
        </authorList>
    </citation>
    <scope>NUCLEOTIDE SEQUENCE [LARGE SCALE GENOMIC DNA]</scope>
    <source>
        <strain evidence="2 3">DSM 21600</strain>
    </source>
</reference>
<dbReference type="Gene3D" id="3.30.1380.10">
    <property type="match status" value="1"/>
</dbReference>
<dbReference type="Pfam" id="PF05951">
    <property type="entry name" value="Peptidase_M15_2"/>
    <property type="match status" value="1"/>
</dbReference>
<organism evidence="2 3">
    <name type="scientific">Rhizobium halophytocola</name>
    <dbReference type="NCBI Taxonomy" id="735519"/>
    <lineage>
        <taxon>Bacteria</taxon>
        <taxon>Pseudomonadati</taxon>
        <taxon>Pseudomonadota</taxon>
        <taxon>Alphaproteobacteria</taxon>
        <taxon>Hyphomicrobiales</taxon>
        <taxon>Rhizobiaceae</taxon>
        <taxon>Rhizobium/Agrobacterium group</taxon>
        <taxon>Rhizobium</taxon>
    </lineage>
</organism>
<dbReference type="InterPro" id="IPR010275">
    <property type="entry name" value="MepK"/>
</dbReference>
<sequence length="138" mass="15052">MFRVAITCLLTFSLSLPAMAADKHTSFLKHSYTAAYGVQRPSVKVSCFPPKLQAILYHIAQTTGHKLVITSGKRPHSGTSQHHHCNAADFRIPGVSEKRILAAARSAPGIGGIGRYCNGMVHVDVGPRRKWAHCGRHK</sequence>
<evidence type="ECO:0000256" key="1">
    <source>
        <dbReference type="SAM" id="SignalP"/>
    </source>
</evidence>
<comment type="caution">
    <text evidence="2">The sequence shown here is derived from an EMBL/GenBank/DDBJ whole genome shotgun (WGS) entry which is preliminary data.</text>
</comment>
<proteinExistence type="predicted"/>
<accession>A0ABS4E041</accession>
<evidence type="ECO:0000313" key="3">
    <source>
        <dbReference type="Proteomes" id="UP000759443"/>
    </source>
</evidence>
<dbReference type="InterPro" id="IPR009045">
    <property type="entry name" value="Zn_M74/Hedgehog-like"/>
</dbReference>
<protein>
    <submittedName>
        <fullName evidence="2">Uncharacterized protein YcbK (DUF882 family)</fullName>
    </submittedName>
</protein>
<gene>
    <name evidence="2" type="ORF">J2Z17_002738</name>
</gene>
<dbReference type="SUPFAM" id="SSF55166">
    <property type="entry name" value="Hedgehog/DD-peptidase"/>
    <property type="match status" value="1"/>
</dbReference>
<evidence type="ECO:0000313" key="2">
    <source>
        <dbReference type="EMBL" id="MBP1851293.1"/>
    </source>
</evidence>
<name>A0ABS4E041_9HYPH</name>
<dbReference type="EMBL" id="JAGGJU010000007">
    <property type="protein sequence ID" value="MBP1851293.1"/>
    <property type="molecule type" value="Genomic_DNA"/>
</dbReference>